<gene>
    <name evidence="1" type="primary">AVEN_218542_1</name>
    <name evidence="1" type="ORF">NPIL_500781</name>
</gene>
<dbReference type="OrthoDB" id="5919196at2759"/>
<accession>A0A8X6M9T7</accession>
<dbReference type="AlphaFoldDB" id="A0A8X6M9T7"/>
<dbReference type="Proteomes" id="UP000887013">
    <property type="component" value="Unassembled WGS sequence"/>
</dbReference>
<proteinExistence type="predicted"/>
<keyword evidence="2" id="KW-1185">Reference proteome</keyword>
<evidence type="ECO:0000313" key="1">
    <source>
        <dbReference type="EMBL" id="GFS37913.1"/>
    </source>
</evidence>
<organism evidence="1 2">
    <name type="scientific">Nephila pilipes</name>
    <name type="common">Giant wood spider</name>
    <name type="synonym">Nephila maculata</name>
    <dbReference type="NCBI Taxonomy" id="299642"/>
    <lineage>
        <taxon>Eukaryota</taxon>
        <taxon>Metazoa</taxon>
        <taxon>Ecdysozoa</taxon>
        <taxon>Arthropoda</taxon>
        <taxon>Chelicerata</taxon>
        <taxon>Arachnida</taxon>
        <taxon>Araneae</taxon>
        <taxon>Araneomorphae</taxon>
        <taxon>Entelegynae</taxon>
        <taxon>Araneoidea</taxon>
        <taxon>Nephilidae</taxon>
        <taxon>Nephila</taxon>
    </lineage>
</organism>
<comment type="caution">
    <text evidence="1">The sequence shown here is derived from an EMBL/GenBank/DDBJ whole genome shotgun (WGS) entry which is preliminary data.</text>
</comment>
<protein>
    <submittedName>
        <fullName evidence="1">Integrase catalytic domain-containing protein</fullName>
    </submittedName>
</protein>
<name>A0A8X6M9T7_NEPPI</name>
<dbReference type="EMBL" id="BMAW01089069">
    <property type="protein sequence ID" value="GFS37913.1"/>
    <property type="molecule type" value="Genomic_DNA"/>
</dbReference>
<evidence type="ECO:0000313" key="2">
    <source>
        <dbReference type="Proteomes" id="UP000887013"/>
    </source>
</evidence>
<reference evidence="1" key="1">
    <citation type="submission" date="2020-08" db="EMBL/GenBank/DDBJ databases">
        <title>Multicomponent nature underlies the extraordinary mechanical properties of spider dragline silk.</title>
        <authorList>
            <person name="Kono N."/>
            <person name="Nakamura H."/>
            <person name="Mori M."/>
            <person name="Yoshida Y."/>
            <person name="Ohtoshi R."/>
            <person name="Malay A.D."/>
            <person name="Moran D.A.P."/>
            <person name="Tomita M."/>
            <person name="Numata K."/>
            <person name="Arakawa K."/>
        </authorList>
    </citation>
    <scope>NUCLEOTIDE SEQUENCE</scope>
</reference>
<dbReference type="PANTHER" id="PTHR47331">
    <property type="entry name" value="PHD-TYPE DOMAIN-CONTAINING PROTEIN"/>
    <property type="match status" value="1"/>
</dbReference>
<sequence>MASLSWDTKSCRSPKSRYFTFKTIKFEELVIGPHWLTQEPFFWLTEDLSSYDQLKTDSEARKPLTQSFYIETTNPVIDITHYSSYTKLLLVTAWILRVLHNCKNEQHFLFEFTAKELRKAKDYWILNVQQQCLNAEMKALRNNCPLPTTSRIARFSPFLKNNQIRLGGRLQFTTLPADS</sequence>